<gene>
    <name evidence="2" type="ORF">HC031_30295</name>
</gene>
<dbReference type="NCBIfam" id="NF041390">
    <property type="entry name" value="TadE_Rv3655c"/>
    <property type="match status" value="1"/>
</dbReference>
<protein>
    <recommendedName>
        <fullName evidence="4">Pilus assembly protein TadE</fullName>
    </recommendedName>
</protein>
<evidence type="ECO:0000313" key="2">
    <source>
        <dbReference type="EMBL" id="NJC73971.1"/>
    </source>
</evidence>
<feature type="signal peptide" evidence="1">
    <location>
        <begin position="1"/>
        <end position="19"/>
    </location>
</feature>
<evidence type="ECO:0000256" key="1">
    <source>
        <dbReference type="SAM" id="SignalP"/>
    </source>
</evidence>
<dbReference type="InterPro" id="IPR049790">
    <property type="entry name" value="Rv3655c/TadE"/>
</dbReference>
<comment type="caution">
    <text evidence="2">The sequence shown here is derived from an EMBL/GenBank/DDBJ whole genome shotgun (WGS) entry which is preliminary data.</text>
</comment>
<evidence type="ECO:0008006" key="4">
    <source>
        <dbReference type="Google" id="ProtNLM"/>
    </source>
</evidence>
<name>A0ABX0Y6E1_9ACTN</name>
<keyword evidence="3" id="KW-1185">Reference proteome</keyword>
<sequence length="98" mass="9806">MPVLVLLLVAGLASVNAVATKLRCVDAAREAARTQARGDGGVAAGRRAAPAGSDVTVDGDGELVRATVRAIVHPLGGRLPGLGIEAYAVAAREPEPVS</sequence>
<proteinExistence type="predicted"/>
<feature type="chain" id="PRO_5046482422" description="Pilus assembly protein TadE" evidence="1">
    <location>
        <begin position="20"/>
        <end position="98"/>
    </location>
</feature>
<organism evidence="2 3">
    <name type="scientific">Planosporangium thailandense</name>
    <dbReference type="NCBI Taxonomy" id="765197"/>
    <lineage>
        <taxon>Bacteria</taxon>
        <taxon>Bacillati</taxon>
        <taxon>Actinomycetota</taxon>
        <taxon>Actinomycetes</taxon>
        <taxon>Micromonosporales</taxon>
        <taxon>Micromonosporaceae</taxon>
        <taxon>Planosporangium</taxon>
    </lineage>
</organism>
<dbReference type="EMBL" id="JAATVY010000041">
    <property type="protein sequence ID" value="NJC73971.1"/>
    <property type="molecule type" value="Genomic_DNA"/>
</dbReference>
<reference evidence="2 3" key="1">
    <citation type="submission" date="2020-03" db="EMBL/GenBank/DDBJ databases">
        <title>WGS of the type strain of Planosporangium spp.</title>
        <authorList>
            <person name="Thawai C."/>
        </authorList>
    </citation>
    <scope>NUCLEOTIDE SEQUENCE [LARGE SCALE GENOMIC DNA]</scope>
    <source>
        <strain evidence="2 3">TBRC 5610</strain>
    </source>
</reference>
<keyword evidence="1" id="KW-0732">Signal</keyword>
<evidence type="ECO:0000313" key="3">
    <source>
        <dbReference type="Proteomes" id="UP000722989"/>
    </source>
</evidence>
<dbReference type="Proteomes" id="UP000722989">
    <property type="component" value="Unassembled WGS sequence"/>
</dbReference>
<accession>A0ABX0Y6E1</accession>